<evidence type="ECO:0000313" key="1">
    <source>
        <dbReference type="EMBL" id="KAB8037759.1"/>
    </source>
</evidence>
<dbReference type="Proteomes" id="UP000437748">
    <property type="component" value="Unassembled WGS sequence"/>
</dbReference>
<keyword evidence="2" id="KW-1185">Reference proteome</keyword>
<dbReference type="AlphaFoldDB" id="A0A6N6VQA1"/>
<comment type="caution">
    <text evidence="1">The sequence shown here is derived from an EMBL/GenBank/DDBJ whole genome shotgun (WGS) entry which is preliminary data.</text>
</comment>
<organism evidence="1 2">
    <name type="scientific">Silvanigrella paludirubra</name>
    <dbReference type="NCBI Taxonomy" id="2499159"/>
    <lineage>
        <taxon>Bacteria</taxon>
        <taxon>Pseudomonadati</taxon>
        <taxon>Bdellovibrionota</taxon>
        <taxon>Oligoflexia</taxon>
        <taxon>Silvanigrellales</taxon>
        <taxon>Silvanigrellaceae</taxon>
        <taxon>Silvanigrella</taxon>
    </lineage>
</organism>
<sequence>MFVSDIDLQNKEISRLKTLNTSNFIQLNQDSIIDSAVCTTLCVLLDVYLRKNVPYFNCVPVFF</sequence>
<proteinExistence type="predicted"/>
<dbReference type="EMBL" id="WFLM01000004">
    <property type="protein sequence ID" value="KAB8037759.1"/>
    <property type="molecule type" value="Genomic_DNA"/>
</dbReference>
<dbReference type="RefSeq" id="WP_153420836.1">
    <property type="nucleotide sequence ID" value="NZ_WFLM01000004.1"/>
</dbReference>
<gene>
    <name evidence="1" type="ORF">GCL60_11335</name>
</gene>
<accession>A0A6N6VQA1</accession>
<reference evidence="1 2" key="1">
    <citation type="submission" date="2019-10" db="EMBL/GenBank/DDBJ databases">
        <title>New species of Slilvanegrellaceae.</title>
        <authorList>
            <person name="Pitt A."/>
            <person name="Hahn M.W."/>
        </authorList>
    </citation>
    <scope>NUCLEOTIDE SEQUENCE [LARGE SCALE GENOMIC DNA]</scope>
    <source>
        <strain evidence="1 2">SP-Ram-0.45-NSY-1</strain>
    </source>
</reference>
<evidence type="ECO:0000313" key="2">
    <source>
        <dbReference type="Proteomes" id="UP000437748"/>
    </source>
</evidence>
<protein>
    <submittedName>
        <fullName evidence="1">Uncharacterized protein</fullName>
    </submittedName>
</protein>
<name>A0A6N6VQA1_9BACT</name>